<evidence type="ECO:0000313" key="3">
    <source>
        <dbReference type="Proteomes" id="UP000008221"/>
    </source>
</evidence>
<dbReference type="Gene3D" id="3.40.50.1010">
    <property type="entry name" value="5'-nuclease"/>
    <property type="match status" value="1"/>
</dbReference>
<keyword evidence="3" id="KW-1185">Reference proteome</keyword>
<evidence type="ECO:0000313" key="2">
    <source>
        <dbReference type="EMBL" id="ABK53520.1"/>
    </source>
</evidence>
<dbReference type="HOGENOM" id="CLU_978706_0_0_11"/>
<gene>
    <name evidence="2" type="ordered locus">Acel_1748</name>
</gene>
<dbReference type="AlphaFoldDB" id="A0LVR0"/>
<dbReference type="EMBL" id="CP000481">
    <property type="protein sequence ID" value="ABK53520.1"/>
    <property type="molecule type" value="Genomic_DNA"/>
</dbReference>
<dbReference type="InParanoid" id="A0LVR0"/>
<dbReference type="KEGG" id="ace:Acel_1748"/>
<accession>A0LVR0</accession>
<organism evidence="2 3">
    <name type="scientific">Acidothermus cellulolyticus (strain ATCC 43068 / DSM 8971 / 11B)</name>
    <dbReference type="NCBI Taxonomy" id="351607"/>
    <lineage>
        <taxon>Bacteria</taxon>
        <taxon>Bacillati</taxon>
        <taxon>Actinomycetota</taxon>
        <taxon>Actinomycetes</taxon>
        <taxon>Acidothermales</taxon>
        <taxon>Acidothermaceae</taxon>
        <taxon>Acidothermus</taxon>
    </lineage>
</organism>
<sequence length="284" mass="31509">MLVDGGYLLGECAWRAAGRYGRSAIRVDYDMLLTAIADRVESFGAGELATVVWFDAAPDAKPTPELERIAALEGVELRLGRLAGRRRRGVELAIYREMLALSRNPEIDTIVLVAGNAELAIPIGDVRQLGKRIIVAQPGWDSDDEDVAAVRDAADETVVLPWPLLADAIELPAAELRDKPRRFDLRQEPRRPDRRRGSRRSAANWEEIAVRAGRDFANRLMAPDSPVDLDDLLDVRPVLPRHIDVSLLQLLETRLGHEPTQAERRAARAALWRELAGDEANAPT</sequence>
<proteinExistence type="predicted"/>
<reference evidence="2 3" key="1">
    <citation type="journal article" date="2009" name="Genome Res.">
        <title>Complete genome of the cellulolytic thermophile Acidothermus cellulolyticus 11B provides insights into its ecophysiological and evolutionary adaptations.</title>
        <authorList>
            <person name="Barabote R.D."/>
            <person name="Xie G."/>
            <person name="Leu D.H."/>
            <person name="Normand P."/>
            <person name="Necsulea A."/>
            <person name="Daubin V."/>
            <person name="Medigue C."/>
            <person name="Adney W.S."/>
            <person name="Xu X.C."/>
            <person name="Lapidus A."/>
            <person name="Parales R.E."/>
            <person name="Detter C."/>
            <person name="Pujic P."/>
            <person name="Bruce D."/>
            <person name="Lavire C."/>
            <person name="Challacombe J.F."/>
            <person name="Brettin T.S."/>
            <person name="Berry A.M."/>
        </authorList>
    </citation>
    <scope>NUCLEOTIDE SEQUENCE [LARGE SCALE GENOMIC DNA]</scope>
    <source>
        <strain evidence="3">ATCC 43068 / DSM 8971 / 11B</strain>
    </source>
</reference>
<evidence type="ECO:0000259" key="1">
    <source>
        <dbReference type="Pfam" id="PF01936"/>
    </source>
</evidence>
<dbReference type="eggNOG" id="COG1432">
    <property type="taxonomic scope" value="Bacteria"/>
</dbReference>
<dbReference type="STRING" id="351607.Acel_1748"/>
<protein>
    <recommendedName>
        <fullName evidence="1">NYN domain-containing protein</fullName>
    </recommendedName>
</protein>
<dbReference type="InterPro" id="IPR021139">
    <property type="entry name" value="NYN"/>
</dbReference>
<dbReference type="GO" id="GO:0004540">
    <property type="term" value="F:RNA nuclease activity"/>
    <property type="evidence" value="ECO:0007669"/>
    <property type="project" value="InterPro"/>
</dbReference>
<name>A0LVR0_ACIC1</name>
<feature type="domain" description="NYN" evidence="1">
    <location>
        <begin position="27"/>
        <end position="158"/>
    </location>
</feature>
<dbReference type="Pfam" id="PF01936">
    <property type="entry name" value="NYN"/>
    <property type="match status" value="1"/>
</dbReference>
<dbReference type="Proteomes" id="UP000008221">
    <property type="component" value="Chromosome"/>
</dbReference>